<gene>
    <name evidence="1" type="ORF">CRN84_08255</name>
</gene>
<name>A0A2C6DLI3_9GAMM</name>
<proteinExistence type="predicted"/>
<dbReference type="AlphaFoldDB" id="A0A2C6DLI3"/>
<protein>
    <submittedName>
        <fullName evidence="1">Uncharacterized protein</fullName>
    </submittedName>
</protein>
<dbReference type="EMBL" id="PDDX01000001">
    <property type="protein sequence ID" value="PHI29315.1"/>
    <property type="molecule type" value="Genomic_DNA"/>
</dbReference>
<reference evidence="2" key="1">
    <citation type="submission" date="2017-09" db="EMBL/GenBank/DDBJ databases">
        <title>FDA dAtabase for Regulatory Grade micrObial Sequences (FDA-ARGOS): Supporting development and validation of Infectious Disease Dx tests.</title>
        <authorList>
            <person name="Minogue T."/>
            <person name="Wolcott M."/>
            <person name="Wasieloski L."/>
            <person name="Aguilar W."/>
            <person name="Moore D."/>
            <person name="Tallon L."/>
            <person name="Sadzewicz L."/>
            <person name="Ott S."/>
            <person name="Zhao X."/>
            <person name="Nagaraj S."/>
            <person name="Vavikolanu K."/>
            <person name="Aluvathingal J."/>
            <person name="Nadendla S."/>
            <person name="Sichtig H."/>
        </authorList>
    </citation>
    <scope>NUCLEOTIDE SEQUENCE [LARGE SCALE GENOMIC DNA]</scope>
    <source>
        <strain evidence="2">FDAARGOS_387</strain>
    </source>
</reference>
<keyword evidence="2" id="KW-1185">Reference proteome</keyword>
<comment type="caution">
    <text evidence="1">The sequence shown here is derived from an EMBL/GenBank/DDBJ whole genome shotgun (WGS) entry which is preliminary data.</text>
</comment>
<organism evidence="1 2">
    <name type="scientific">Budvicia aquatica</name>
    <dbReference type="NCBI Taxonomy" id="82979"/>
    <lineage>
        <taxon>Bacteria</taxon>
        <taxon>Pseudomonadati</taxon>
        <taxon>Pseudomonadota</taxon>
        <taxon>Gammaproteobacteria</taxon>
        <taxon>Enterobacterales</taxon>
        <taxon>Budviciaceae</taxon>
        <taxon>Budvicia</taxon>
    </lineage>
</organism>
<accession>A0A2C6DLI3</accession>
<dbReference type="RefSeq" id="WP_029094649.1">
    <property type="nucleotide sequence ID" value="NZ_PDDX01000001.1"/>
</dbReference>
<dbReference type="OrthoDB" id="6994497at2"/>
<evidence type="ECO:0000313" key="1">
    <source>
        <dbReference type="EMBL" id="PHI29315.1"/>
    </source>
</evidence>
<dbReference type="Proteomes" id="UP000224974">
    <property type="component" value="Unassembled WGS sequence"/>
</dbReference>
<sequence>MIKHPSPEVNNNISDNPTISGFPSILLGQLQISAEDAKANGAISARSITVFGAKVDTGQMWNNIKLFRNELLVVDDTGSTRTEYQLAQHNNCVYSVPNDQVCEEMGDMFDIGKIRCLRRPPKWKHADASIPMLGGDTLLFLGQFYAAKSKLMNQYFGSGQSIYLFTLASGDTLKFQAFMQDTSEQTAEDHYRLEEQMMAFDSHYKHIDEVEILIKAGDKYLHQYIAEHKRSGKEILTVLLQYAKTKSLKQQILKRLALA</sequence>
<evidence type="ECO:0000313" key="2">
    <source>
        <dbReference type="Proteomes" id="UP000224974"/>
    </source>
</evidence>